<feature type="transmembrane region" description="Helical" evidence="1">
    <location>
        <begin position="430"/>
        <end position="450"/>
    </location>
</feature>
<keyword evidence="1" id="KW-0472">Membrane</keyword>
<feature type="transmembrane region" description="Helical" evidence="1">
    <location>
        <begin position="407"/>
        <end position="424"/>
    </location>
</feature>
<sequence>MKRLTTVTLILLSFLGAQESMIYWNSLSTSVKVDVPIAEDETLKGGRVQIRVSFDGGDNFKDLGQPSPIEGGDMNDLKEILIPRQDFVSLDGYSEGGTAQFIAEIWDRAGNSAVGTVSDSVLTIDETIPVLNEVTVTSTNVQNNSLAKPDDMLTLTITSSEGIDMPIVEINGDEFPTTGEGNSWKVENVFEDGDDGLVTFSIDFKDYAQNPGTVVTATTDESKVAYDGTAPELDNIRLYSKNSYDQTLAVKGDSIFLDFMASETLFTINVTLNGNEISQLTKTELQYRYLHVLTEKDAEGSIPFTIDYNDLAGNSGEQVLETSDGSEVLFDMTPPATFKVESVGSSTKKSKSAAPVEAGKPSSSKGQTALPAFLTGTTLIIAVAVTGVLFLLMVLSWWKIFTKANQAGWKVLVPFLNLIVLTKILNKPIWWMVIYLILPVGHILVSLQLAKFFGKKIIFAVGMILLPFVFYPLLAFSKAQIAEPAAAPE</sequence>
<keyword evidence="1" id="KW-0812">Transmembrane</keyword>
<evidence type="ECO:0000256" key="1">
    <source>
        <dbReference type="SAM" id="Phobius"/>
    </source>
</evidence>
<evidence type="ECO:0000313" key="2">
    <source>
        <dbReference type="EMBL" id="SUZ50215.1"/>
    </source>
</evidence>
<dbReference type="Pfam" id="PF18936">
    <property type="entry name" value="DUF5684"/>
    <property type="match status" value="1"/>
</dbReference>
<protein>
    <submittedName>
        <fullName evidence="2">Uncharacterized protein</fullName>
    </submittedName>
</protein>
<keyword evidence="1" id="KW-1133">Transmembrane helix</keyword>
<gene>
    <name evidence="2" type="ORF">METZ01_LOCUS3069</name>
</gene>
<reference evidence="2" key="1">
    <citation type="submission" date="2018-05" db="EMBL/GenBank/DDBJ databases">
        <authorList>
            <person name="Lanie J.A."/>
            <person name="Ng W.-L."/>
            <person name="Kazmierczak K.M."/>
            <person name="Andrzejewski T.M."/>
            <person name="Davidsen T.M."/>
            <person name="Wayne K.J."/>
            <person name="Tettelin H."/>
            <person name="Glass J.I."/>
            <person name="Rusch D."/>
            <person name="Podicherti R."/>
            <person name="Tsui H.-C.T."/>
            <person name="Winkler M.E."/>
        </authorList>
    </citation>
    <scope>NUCLEOTIDE SEQUENCE</scope>
</reference>
<feature type="transmembrane region" description="Helical" evidence="1">
    <location>
        <begin position="457"/>
        <end position="474"/>
    </location>
</feature>
<proteinExistence type="predicted"/>
<dbReference type="InterPro" id="IPR043739">
    <property type="entry name" value="DUF5684"/>
</dbReference>
<dbReference type="AlphaFoldDB" id="A0A381N6R2"/>
<organism evidence="2">
    <name type="scientific">marine metagenome</name>
    <dbReference type="NCBI Taxonomy" id="408172"/>
    <lineage>
        <taxon>unclassified sequences</taxon>
        <taxon>metagenomes</taxon>
        <taxon>ecological metagenomes</taxon>
    </lineage>
</organism>
<accession>A0A381N6R2</accession>
<name>A0A381N6R2_9ZZZZ</name>
<dbReference type="EMBL" id="UINC01000158">
    <property type="protein sequence ID" value="SUZ50215.1"/>
    <property type="molecule type" value="Genomic_DNA"/>
</dbReference>
<feature type="transmembrane region" description="Helical" evidence="1">
    <location>
        <begin position="370"/>
        <end position="395"/>
    </location>
</feature>